<gene>
    <name evidence="11" type="ORF">ABHZ06_06535</name>
</gene>
<feature type="domain" description="Histidine kinase" evidence="9">
    <location>
        <begin position="840"/>
        <end position="1054"/>
    </location>
</feature>
<dbReference type="InterPro" id="IPR011110">
    <property type="entry name" value="Reg_prop"/>
</dbReference>
<dbReference type="SMART" id="SM00387">
    <property type="entry name" value="HATPase_c"/>
    <property type="match status" value="1"/>
</dbReference>
<dbReference type="InterPro" id="IPR011047">
    <property type="entry name" value="Quinoprotein_ADH-like_sf"/>
</dbReference>
<evidence type="ECO:0000313" key="12">
    <source>
        <dbReference type="Proteomes" id="UP001491715"/>
    </source>
</evidence>
<keyword evidence="12" id="KW-1185">Reference proteome</keyword>
<comment type="caution">
    <text evidence="11">The sequence shown here is derived from an EMBL/GenBank/DDBJ whole genome shotgun (WGS) entry which is preliminary data.</text>
</comment>
<dbReference type="RefSeq" id="WP_138344890.1">
    <property type="nucleotide sequence ID" value="NZ_JBDQBE010000005.1"/>
</dbReference>
<comment type="catalytic activity">
    <reaction evidence="1">
        <text>ATP + protein L-histidine = ADP + protein N-phospho-L-histidine.</text>
        <dbReference type="EC" id="2.7.13.3"/>
    </reaction>
</comment>
<dbReference type="InterPro" id="IPR011006">
    <property type="entry name" value="CheY-like_superfamily"/>
</dbReference>
<evidence type="ECO:0000256" key="1">
    <source>
        <dbReference type="ARBA" id="ARBA00000085"/>
    </source>
</evidence>
<organism evidence="11 12">
    <name type="scientific">Bacteroides humanifaecis</name>
    <dbReference type="NCBI Taxonomy" id="2792859"/>
    <lineage>
        <taxon>Bacteria</taxon>
        <taxon>Pseudomonadati</taxon>
        <taxon>Bacteroidota</taxon>
        <taxon>Bacteroidia</taxon>
        <taxon>Bacteroidales</taxon>
        <taxon>Bacteroidaceae</taxon>
        <taxon>Bacteroides</taxon>
    </lineage>
</organism>
<evidence type="ECO:0000256" key="5">
    <source>
        <dbReference type="ARBA" id="ARBA00023163"/>
    </source>
</evidence>
<dbReference type="InterPro" id="IPR015943">
    <property type="entry name" value="WD40/YVTN_repeat-like_dom_sf"/>
</dbReference>
<proteinExistence type="predicted"/>
<keyword evidence="7" id="KW-1133">Transmembrane helix</keyword>
<accession>A0ABV0HU64</accession>
<dbReference type="SUPFAM" id="SSF63829">
    <property type="entry name" value="Calcium-dependent phosphotriesterase"/>
    <property type="match status" value="1"/>
</dbReference>
<dbReference type="SMART" id="SM00448">
    <property type="entry name" value="REC"/>
    <property type="match status" value="1"/>
</dbReference>
<dbReference type="Pfam" id="PF07494">
    <property type="entry name" value="Reg_prop"/>
    <property type="match status" value="2"/>
</dbReference>
<reference evidence="11 12" key="1">
    <citation type="submission" date="2024-05" db="EMBL/GenBank/DDBJ databases">
        <title>Human gut microbiome strain richness.</title>
        <authorList>
            <person name="Chen-Liaw A."/>
        </authorList>
    </citation>
    <scope>NUCLEOTIDE SEQUENCE [LARGE SCALE GENOMIC DNA]</scope>
    <source>
        <strain evidence="11 12">1001271st1_B1_1001271B_150615</strain>
    </source>
</reference>
<dbReference type="Pfam" id="PF00512">
    <property type="entry name" value="HisKA"/>
    <property type="match status" value="1"/>
</dbReference>
<dbReference type="InterPro" id="IPR004358">
    <property type="entry name" value="Sig_transdc_His_kin-like_C"/>
</dbReference>
<evidence type="ECO:0000259" key="9">
    <source>
        <dbReference type="PROSITE" id="PS50109"/>
    </source>
</evidence>
<sequence length="1344" mass="154048">MHIKYHTNTIGRRTENVLMVIFLFCCVVSSLNAQDYRNYIINIYQDKDGLPHNSTKCLLQDKFGFVWIGTRNGLCCFDGKRNIPLKISDNNLGNVSIHSLFEDKLGRIWMGTDYGVYVYDRIGTLEKFDKITRYSVSISSEVSKIVQLDSNKILVATMGQGYFVYNVDSDVLEQYNSHYSFILDVYTDGKDLYLTTLQEQFLHFDLNGKLADAYNFSENRLSLETPLLTNRFICKGKNSLWIGGGDTNDLFEFYPQSGDIVHHKLENATFKSVKCIIPLGNEELLLGTNKGLYIFTPHDEAISEFEYSEKVSIYNLDINELVKDNEGGIWVLTEHSGVMHISPRNKRFYNHNIPGNYMVNAFCQGMEDNTILVGSQNGLYKYDIEKNLLEESPSGTNLKYDIRSLCRNNNELWIGTLSDGVIVMDLTTGKTKHYVSSFNSPNTITSNNIKKILRTKGGDIIIGTNWGVCYYDKKHDNFRTETILGAMMAIADIYEDGKNNIWFATDNGGVYRHNLNTQTWRYYKHNPENPYSLPNNSVIKIFEDKEGKLILSTNGNGLCLFDYDKDGFIGEYGRGHGLHSNIVVNSMEQDMEGKLWLSTNSGLCCLNTNDSLNHTYFTSLDGLQRNFFCESASYTTKNGTLMFGGSNGFNVFNPLNFKQNKFIPPVYITDINFLKVKENAEKEKIIGNDKPLYLSGKIRIPHSYNSFTVHFASLSYVEPEKNLFSYKMEGLDKSWMNQTKSNSVTYTNLAPGKYCLYVKGSNNDQVWNDKVAKLQIIITPPWYLSVWAYCAYFILTISMLTYLLIKRDRHLKKRYNLRMERFKEEKERELYKNKINFFINLIHEIKTPLTLIKLPLDNLMKDSAVNSKEREYLSVMSRNVNYLIGVTNELLDFQKIESGEMKLNFETTDIGSLIKVTYEQFIGIAEIKNINLQNDVGADFQHEIRVDKDKIRKILVNLLSNAMKYAEKSVVLSSNVDGDYVNIYVADDGPGIDNQEKEKVFQVFYQSKGEKHQPGTGIGLAYARTLAENHHGKLYVQDNEQGGTTFVLSLPLYKNELIPEDERLEVLSDSAMMNDKEAISDDDVLLQQNHIVLLVEDNPDLLKMESANLKKWFKILKAKNGEQALKIIDNHDVDIIVSDVMMPVMDGLELCQRVKDNIEYSHIPVILLTAKTLPESKTEGFCHGADAYVEKPFTILQLCMQIRNLLRLRRSLQKRIQPLANIENNLHPTEAFFSNKDMEFLKMLKENISNQLSDENFSIDSLTAIMNMSRSNFYRKLKALTGMSPNEYLKNCRLNRAAELLKEGYRITEIFEQTGFCSSSYFAKCFKAKFGVLPKDFQNNKEVS</sequence>
<dbReference type="InterPro" id="IPR018060">
    <property type="entry name" value="HTH_AraC"/>
</dbReference>
<dbReference type="Gene3D" id="1.10.287.130">
    <property type="match status" value="1"/>
</dbReference>
<evidence type="ECO:0000256" key="4">
    <source>
        <dbReference type="ARBA" id="ARBA00023015"/>
    </source>
</evidence>
<dbReference type="SUPFAM" id="SSF55874">
    <property type="entry name" value="ATPase domain of HSP90 chaperone/DNA topoisomerase II/histidine kinase"/>
    <property type="match status" value="1"/>
</dbReference>
<evidence type="ECO:0000256" key="7">
    <source>
        <dbReference type="SAM" id="Phobius"/>
    </source>
</evidence>
<dbReference type="InterPro" id="IPR001789">
    <property type="entry name" value="Sig_transdc_resp-reg_receiver"/>
</dbReference>
<dbReference type="Pfam" id="PF07495">
    <property type="entry name" value="Y_Y_Y"/>
    <property type="match status" value="1"/>
</dbReference>
<keyword evidence="7" id="KW-0472">Membrane</keyword>
<dbReference type="SMART" id="SM00388">
    <property type="entry name" value="HisKA"/>
    <property type="match status" value="1"/>
</dbReference>
<dbReference type="InterPro" id="IPR003661">
    <property type="entry name" value="HisK_dim/P_dom"/>
</dbReference>
<feature type="domain" description="Response regulatory" evidence="10">
    <location>
        <begin position="1091"/>
        <end position="1206"/>
    </location>
</feature>
<evidence type="ECO:0000259" key="8">
    <source>
        <dbReference type="PROSITE" id="PS01124"/>
    </source>
</evidence>
<evidence type="ECO:0000256" key="6">
    <source>
        <dbReference type="PROSITE-ProRule" id="PRU00169"/>
    </source>
</evidence>
<dbReference type="EC" id="2.7.13.3" evidence="2"/>
<evidence type="ECO:0000313" key="11">
    <source>
        <dbReference type="EMBL" id="MEO4937529.1"/>
    </source>
</evidence>
<evidence type="ECO:0000256" key="3">
    <source>
        <dbReference type="ARBA" id="ARBA00022553"/>
    </source>
</evidence>
<dbReference type="Gene3D" id="1.10.10.60">
    <property type="entry name" value="Homeodomain-like"/>
    <property type="match status" value="2"/>
</dbReference>
<dbReference type="InterPro" id="IPR003594">
    <property type="entry name" value="HATPase_dom"/>
</dbReference>
<dbReference type="Gene3D" id="2.60.40.10">
    <property type="entry name" value="Immunoglobulins"/>
    <property type="match status" value="1"/>
</dbReference>
<name>A0ABV0HU64_9BACE</name>
<dbReference type="SUPFAM" id="SSF52172">
    <property type="entry name" value="CheY-like"/>
    <property type="match status" value="1"/>
</dbReference>
<dbReference type="Pfam" id="PF02518">
    <property type="entry name" value="HATPase_c"/>
    <property type="match status" value="1"/>
</dbReference>
<dbReference type="Gene3D" id="3.30.565.10">
    <property type="entry name" value="Histidine kinase-like ATPase, C-terminal domain"/>
    <property type="match status" value="1"/>
</dbReference>
<dbReference type="EMBL" id="JBDQBE010000005">
    <property type="protein sequence ID" value="MEO4937529.1"/>
    <property type="molecule type" value="Genomic_DNA"/>
</dbReference>
<keyword evidence="7" id="KW-0812">Transmembrane</keyword>
<dbReference type="PANTHER" id="PTHR43547">
    <property type="entry name" value="TWO-COMPONENT HISTIDINE KINASE"/>
    <property type="match status" value="1"/>
</dbReference>
<feature type="domain" description="HTH araC/xylS-type" evidence="8">
    <location>
        <begin position="1238"/>
        <end position="1340"/>
    </location>
</feature>
<dbReference type="Pfam" id="PF00072">
    <property type="entry name" value="Response_reg"/>
    <property type="match status" value="1"/>
</dbReference>
<dbReference type="PRINTS" id="PR00344">
    <property type="entry name" value="BCTRLSENSOR"/>
</dbReference>
<dbReference type="PROSITE" id="PS50109">
    <property type="entry name" value="HIS_KIN"/>
    <property type="match status" value="1"/>
</dbReference>
<protein>
    <recommendedName>
        <fullName evidence="2">histidine kinase</fullName>
        <ecNumber evidence="2">2.7.13.3</ecNumber>
    </recommendedName>
</protein>
<evidence type="ECO:0000256" key="2">
    <source>
        <dbReference type="ARBA" id="ARBA00012438"/>
    </source>
</evidence>
<dbReference type="PANTHER" id="PTHR43547:SF2">
    <property type="entry name" value="HYBRID SIGNAL TRANSDUCTION HISTIDINE KINASE C"/>
    <property type="match status" value="1"/>
</dbReference>
<dbReference type="Pfam" id="PF12833">
    <property type="entry name" value="HTH_18"/>
    <property type="match status" value="1"/>
</dbReference>
<dbReference type="SUPFAM" id="SSF46689">
    <property type="entry name" value="Homeodomain-like"/>
    <property type="match status" value="1"/>
</dbReference>
<dbReference type="CDD" id="cd00082">
    <property type="entry name" value="HisKA"/>
    <property type="match status" value="1"/>
</dbReference>
<dbReference type="SUPFAM" id="SSF47384">
    <property type="entry name" value="Homodimeric domain of signal transducing histidine kinase"/>
    <property type="match status" value="1"/>
</dbReference>
<dbReference type="SMART" id="SM00342">
    <property type="entry name" value="HTH_ARAC"/>
    <property type="match status" value="1"/>
</dbReference>
<keyword evidence="5" id="KW-0804">Transcription</keyword>
<dbReference type="CDD" id="cd17574">
    <property type="entry name" value="REC_OmpR"/>
    <property type="match status" value="1"/>
</dbReference>
<dbReference type="InterPro" id="IPR009057">
    <property type="entry name" value="Homeodomain-like_sf"/>
</dbReference>
<feature type="modified residue" description="4-aspartylphosphate" evidence="6">
    <location>
        <position position="1139"/>
    </location>
</feature>
<dbReference type="PROSITE" id="PS01124">
    <property type="entry name" value="HTH_ARAC_FAMILY_2"/>
    <property type="match status" value="1"/>
</dbReference>
<keyword evidence="3 6" id="KW-0597">Phosphoprotein</keyword>
<dbReference type="InterPro" id="IPR013783">
    <property type="entry name" value="Ig-like_fold"/>
</dbReference>
<dbReference type="PROSITE" id="PS50110">
    <property type="entry name" value="RESPONSE_REGULATORY"/>
    <property type="match status" value="1"/>
</dbReference>
<dbReference type="SUPFAM" id="SSF50998">
    <property type="entry name" value="Quinoprotein alcohol dehydrogenase-like"/>
    <property type="match status" value="1"/>
</dbReference>
<dbReference type="Proteomes" id="UP001491715">
    <property type="component" value="Unassembled WGS sequence"/>
</dbReference>
<dbReference type="InterPro" id="IPR036097">
    <property type="entry name" value="HisK_dim/P_sf"/>
</dbReference>
<dbReference type="Gene3D" id="2.130.10.10">
    <property type="entry name" value="YVTN repeat-like/Quinoprotein amine dehydrogenase"/>
    <property type="match status" value="3"/>
</dbReference>
<feature type="transmembrane region" description="Helical" evidence="7">
    <location>
        <begin position="782"/>
        <end position="805"/>
    </location>
</feature>
<dbReference type="InterPro" id="IPR036890">
    <property type="entry name" value="HATPase_C_sf"/>
</dbReference>
<keyword evidence="4" id="KW-0805">Transcription regulation</keyword>
<dbReference type="InterPro" id="IPR005467">
    <property type="entry name" value="His_kinase_dom"/>
</dbReference>
<evidence type="ECO:0000259" key="10">
    <source>
        <dbReference type="PROSITE" id="PS50110"/>
    </source>
</evidence>
<dbReference type="Gene3D" id="3.40.50.2300">
    <property type="match status" value="1"/>
</dbReference>
<dbReference type="InterPro" id="IPR011123">
    <property type="entry name" value="Y_Y_Y"/>
</dbReference>